<dbReference type="AlphaFoldDB" id="A0AA86N2W0"/>
<protein>
    <submittedName>
        <fullName evidence="1">Uncharacterized protein</fullName>
    </submittedName>
</protein>
<keyword evidence="2" id="KW-1185">Reference proteome</keyword>
<dbReference type="EMBL" id="OX365700">
    <property type="protein sequence ID" value="CAI4033745.1"/>
    <property type="molecule type" value="Genomic_DNA"/>
</dbReference>
<name>A0AA86N2W0_9BACT</name>
<evidence type="ECO:0000313" key="1">
    <source>
        <dbReference type="EMBL" id="CAI4033745.1"/>
    </source>
</evidence>
<organism evidence="1 2">
    <name type="scientific">Nitrospira tepida</name>
    <dbReference type="NCBI Taxonomy" id="2973512"/>
    <lineage>
        <taxon>Bacteria</taxon>
        <taxon>Pseudomonadati</taxon>
        <taxon>Nitrospirota</taxon>
        <taxon>Nitrospiria</taxon>
        <taxon>Nitrospirales</taxon>
        <taxon>Nitrospiraceae</taxon>
        <taxon>Nitrospira</taxon>
    </lineage>
</organism>
<dbReference type="RefSeq" id="WP_289271180.1">
    <property type="nucleotide sequence ID" value="NZ_OX365700.1"/>
</dbReference>
<reference evidence="1" key="1">
    <citation type="submission" date="2022-10" db="EMBL/GenBank/DDBJ databases">
        <authorList>
            <person name="Koch H."/>
        </authorList>
    </citation>
    <scope>NUCLEOTIDE SEQUENCE</scope>
    <source>
        <strain evidence="1">DNF</strain>
    </source>
</reference>
<proteinExistence type="predicted"/>
<dbReference type="Proteomes" id="UP001179121">
    <property type="component" value="Chromosome"/>
</dbReference>
<sequence>MTMKSDREERKRRGGAVLLEPDPVIESYKRDIDRTLLRENLKLTVEQRFLKLCELQRLASELRKARTASPHYS</sequence>
<dbReference type="KEGG" id="nti:DNFV4_04187"/>
<accession>A0AA86N2W0</accession>
<gene>
    <name evidence="1" type="ORF">DNFV4_04187</name>
</gene>
<evidence type="ECO:0000313" key="2">
    <source>
        <dbReference type="Proteomes" id="UP001179121"/>
    </source>
</evidence>